<evidence type="ECO:0000313" key="3">
    <source>
        <dbReference type="Proteomes" id="UP000054826"/>
    </source>
</evidence>
<reference evidence="2 3" key="1">
    <citation type="submission" date="2015-01" db="EMBL/GenBank/DDBJ databases">
        <title>Evolution of Trichinella species and genotypes.</title>
        <authorList>
            <person name="Korhonen P.K."/>
            <person name="Edoardo P."/>
            <person name="Giuseppe L.R."/>
            <person name="Gasser R.B."/>
        </authorList>
    </citation>
    <scope>NUCLEOTIDE SEQUENCE [LARGE SCALE GENOMIC DNA]</scope>
    <source>
        <strain evidence="2">ISS176</strain>
    </source>
</reference>
<keyword evidence="1" id="KW-1133">Transmembrane helix</keyword>
<dbReference type="AlphaFoldDB" id="A0A0V1KCM9"/>
<protein>
    <submittedName>
        <fullName evidence="2">Uncharacterized protein</fullName>
    </submittedName>
</protein>
<evidence type="ECO:0000256" key="1">
    <source>
        <dbReference type="SAM" id="Phobius"/>
    </source>
</evidence>
<name>A0A0V1KCM9_TRIPS</name>
<proteinExistence type="predicted"/>
<evidence type="ECO:0000313" key="2">
    <source>
        <dbReference type="EMBL" id="KRZ44998.1"/>
    </source>
</evidence>
<dbReference type="EMBL" id="JYDV01000004">
    <property type="protein sequence ID" value="KRZ44998.1"/>
    <property type="molecule type" value="Genomic_DNA"/>
</dbReference>
<comment type="caution">
    <text evidence="2">The sequence shown here is derived from an EMBL/GenBank/DDBJ whole genome shotgun (WGS) entry which is preliminary data.</text>
</comment>
<keyword evidence="1" id="KW-0812">Transmembrane</keyword>
<sequence length="200" mass="23399">MISRTKILYNKYLLYTFGLPSIVIERIVILTTLLRRRVLSWESSLISYMLNVKDILSVLKFNFVDISVRISNEEIIFCKTQLIDKALNSGIVAFSCKICDCTILCEGIYREQPLRLFEIFVLETGVVSFDLSLLQKKEFQKPNFFMYLPALIVLARSMLVLQAVPCWLQSSQFLGSYEFYAPMEDNIWTTYHWKKINFGR</sequence>
<accession>A0A0V1KCM9</accession>
<organism evidence="2 3">
    <name type="scientific">Trichinella pseudospiralis</name>
    <name type="common">Parasitic roundworm</name>
    <dbReference type="NCBI Taxonomy" id="6337"/>
    <lineage>
        <taxon>Eukaryota</taxon>
        <taxon>Metazoa</taxon>
        <taxon>Ecdysozoa</taxon>
        <taxon>Nematoda</taxon>
        <taxon>Enoplea</taxon>
        <taxon>Dorylaimia</taxon>
        <taxon>Trichinellida</taxon>
        <taxon>Trichinellidae</taxon>
        <taxon>Trichinella</taxon>
    </lineage>
</organism>
<keyword evidence="1" id="KW-0472">Membrane</keyword>
<dbReference type="Proteomes" id="UP000054826">
    <property type="component" value="Unassembled WGS sequence"/>
</dbReference>
<gene>
    <name evidence="2" type="ORF">T4C_9075</name>
</gene>
<feature type="transmembrane region" description="Helical" evidence="1">
    <location>
        <begin position="12"/>
        <end position="34"/>
    </location>
</feature>